<dbReference type="AlphaFoldDB" id="X1I5A5"/>
<protein>
    <submittedName>
        <fullName evidence="1">Uncharacterized protein</fullName>
    </submittedName>
</protein>
<name>X1I5A5_9ZZZZ</name>
<organism evidence="1">
    <name type="scientific">marine sediment metagenome</name>
    <dbReference type="NCBI Taxonomy" id="412755"/>
    <lineage>
        <taxon>unclassified sequences</taxon>
        <taxon>metagenomes</taxon>
        <taxon>ecological metagenomes</taxon>
    </lineage>
</organism>
<comment type="caution">
    <text evidence="1">The sequence shown here is derived from an EMBL/GenBank/DDBJ whole genome shotgun (WGS) entry which is preliminary data.</text>
</comment>
<dbReference type="EMBL" id="BARU01024736">
    <property type="protein sequence ID" value="GAH52748.1"/>
    <property type="molecule type" value="Genomic_DNA"/>
</dbReference>
<gene>
    <name evidence="1" type="ORF">S03H2_39958</name>
</gene>
<evidence type="ECO:0000313" key="1">
    <source>
        <dbReference type="EMBL" id="GAH52748.1"/>
    </source>
</evidence>
<proteinExistence type="predicted"/>
<sequence length="121" mass="13476">VDRMKEEMLTVRSKDLSYNSPMIGNGEVVTMIGPTGYHNGFCPKEEAANRTIFWAGRRLRDARGANIRIPRVPTEELIGPTRPLIRFGRVARTLTANGTEVTDNDWEQTVDLDHGAVILGP</sequence>
<accession>X1I5A5</accession>
<feature type="non-terminal residue" evidence="1">
    <location>
        <position position="1"/>
    </location>
</feature>
<reference evidence="1" key="1">
    <citation type="journal article" date="2014" name="Front. Microbiol.">
        <title>High frequency of phylogenetically diverse reductive dehalogenase-homologous genes in deep subseafloor sedimentary metagenomes.</title>
        <authorList>
            <person name="Kawai M."/>
            <person name="Futagami T."/>
            <person name="Toyoda A."/>
            <person name="Takaki Y."/>
            <person name="Nishi S."/>
            <person name="Hori S."/>
            <person name="Arai W."/>
            <person name="Tsubouchi T."/>
            <person name="Morono Y."/>
            <person name="Uchiyama I."/>
            <person name="Ito T."/>
            <person name="Fujiyama A."/>
            <person name="Inagaki F."/>
            <person name="Takami H."/>
        </authorList>
    </citation>
    <scope>NUCLEOTIDE SEQUENCE</scope>
    <source>
        <strain evidence="1">Expedition CK06-06</strain>
    </source>
</reference>